<evidence type="ECO:0000313" key="2">
    <source>
        <dbReference type="EMBL" id="TMW59164.1"/>
    </source>
</evidence>
<protein>
    <recommendedName>
        <fullName evidence="4">START-like domain</fullName>
    </recommendedName>
</protein>
<proteinExistence type="predicted"/>
<dbReference type="EMBL" id="SPLM01000110">
    <property type="protein sequence ID" value="TMW59164.1"/>
    <property type="molecule type" value="Genomic_DNA"/>
</dbReference>
<dbReference type="PANTHER" id="PTHR13510:SF44">
    <property type="entry name" value="RABENOSYN-5"/>
    <property type="match status" value="1"/>
</dbReference>
<dbReference type="AlphaFoldDB" id="A0A8K1C9X7"/>
<dbReference type="InterPro" id="IPR052727">
    <property type="entry name" value="Rab4/Rab5_effector"/>
</dbReference>
<evidence type="ECO:0000256" key="1">
    <source>
        <dbReference type="SAM" id="MobiDB-lite"/>
    </source>
</evidence>
<feature type="region of interest" description="Disordered" evidence="1">
    <location>
        <begin position="74"/>
        <end position="115"/>
    </location>
</feature>
<name>A0A8K1C9X7_PYTOL</name>
<organism evidence="2 3">
    <name type="scientific">Pythium oligandrum</name>
    <name type="common">Mycoparasitic fungus</name>
    <dbReference type="NCBI Taxonomy" id="41045"/>
    <lineage>
        <taxon>Eukaryota</taxon>
        <taxon>Sar</taxon>
        <taxon>Stramenopiles</taxon>
        <taxon>Oomycota</taxon>
        <taxon>Peronosporomycetes</taxon>
        <taxon>Pythiales</taxon>
        <taxon>Pythiaceae</taxon>
        <taxon>Pythium</taxon>
    </lineage>
</organism>
<dbReference type="PANTHER" id="PTHR13510">
    <property type="entry name" value="FYVE-FINGER-CONTAINING RAB5 EFFECTOR PROTEIN RABENOSYN-5-RELATED"/>
    <property type="match status" value="1"/>
</dbReference>
<gene>
    <name evidence="2" type="ORF">Poli38472_007309</name>
</gene>
<dbReference type="Proteomes" id="UP000794436">
    <property type="component" value="Unassembled WGS sequence"/>
</dbReference>
<feature type="compositionally biased region" description="Pro residues" evidence="1">
    <location>
        <begin position="93"/>
        <end position="106"/>
    </location>
</feature>
<comment type="caution">
    <text evidence="2">The sequence shown here is derived from an EMBL/GenBank/DDBJ whole genome shotgun (WGS) entry which is preliminary data.</text>
</comment>
<evidence type="ECO:0008006" key="4">
    <source>
        <dbReference type="Google" id="ProtNLM"/>
    </source>
</evidence>
<dbReference type="InterPro" id="IPR023393">
    <property type="entry name" value="START-like_dom_sf"/>
</dbReference>
<keyword evidence="3" id="KW-1185">Reference proteome</keyword>
<dbReference type="OrthoDB" id="96857at2759"/>
<accession>A0A8K1C9X7</accession>
<evidence type="ECO:0000313" key="3">
    <source>
        <dbReference type="Proteomes" id="UP000794436"/>
    </source>
</evidence>
<dbReference type="Gene3D" id="3.30.530.20">
    <property type="match status" value="1"/>
</dbReference>
<sequence>MPAESHVTYPLPEHMLPKVTLSKAEEDDYRTLSRTVVQKTLEEELEFRRFGADRQLPDHKWKFVKAKDRLKVYKQLPPARTPSRSRSNSGVIPTPPGVSPPPPSPPKGSQYGGVDGRAIANPLGKVVPMVVAFGKIDGTLEDAIYGVHHKTTEEMRITTSFLNKHHIDSAVLHTIDRGTDADPFRYLGIKWRLTQSPGGKIIYNRDACVLEHMGVDVDAKGGKYAFHMIKSLELPWFPALPDPQVIRARLMLCCIYRQVAPGVVHMYIKGVFNLGGDLPDFIAYNKAADTLLALAHTVDCSEAKRLTLQIIKRQRDRLRTFRVAHVRGRKDEVVLVDRDASTVTESDEDQYLDGADEDNCSLCTRHRGLLGKIGSGWDRCRICEQPVCPKCYVKKTVFATPCHLRVPCCKACIMDCKQISVDPRDPYPVIGNLVDAGWQ</sequence>
<reference evidence="2" key="1">
    <citation type="submission" date="2019-03" db="EMBL/GenBank/DDBJ databases">
        <title>Long read genome sequence of the mycoparasitic Pythium oligandrum ATCC 38472 isolated from sugarbeet rhizosphere.</title>
        <authorList>
            <person name="Gaulin E."/>
        </authorList>
    </citation>
    <scope>NUCLEOTIDE SEQUENCE</scope>
    <source>
        <strain evidence="2">ATCC 38472_TT</strain>
    </source>
</reference>